<dbReference type="InterPro" id="IPR001375">
    <property type="entry name" value="Peptidase_S9_cat"/>
</dbReference>
<keyword evidence="4" id="KW-0378">Hydrolase</keyword>
<dbReference type="PANTHER" id="PTHR42776">
    <property type="entry name" value="SERINE PEPTIDASE S9 FAMILY MEMBER"/>
    <property type="match status" value="1"/>
</dbReference>
<evidence type="ECO:0000256" key="3">
    <source>
        <dbReference type="ARBA" id="ARBA00022729"/>
    </source>
</evidence>
<dbReference type="HOGENOM" id="CLU_008615_0_1_1"/>
<dbReference type="OrthoDB" id="416344at2759"/>
<reference evidence="7 8" key="1">
    <citation type="submission" date="2014-04" db="EMBL/GenBank/DDBJ databases">
        <authorList>
            <consortium name="DOE Joint Genome Institute"/>
            <person name="Kuo A."/>
            <person name="Tarkka M."/>
            <person name="Buscot F."/>
            <person name="Kohler A."/>
            <person name="Nagy L.G."/>
            <person name="Floudas D."/>
            <person name="Copeland A."/>
            <person name="Barry K.W."/>
            <person name="Cichocki N."/>
            <person name="Veneault-Fourrey C."/>
            <person name="LaButti K."/>
            <person name="Lindquist E.A."/>
            <person name="Lipzen A."/>
            <person name="Lundell T."/>
            <person name="Morin E."/>
            <person name="Murat C."/>
            <person name="Sun H."/>
            <person name="Tunlid A."/>
            <person name="Henrissat B."/>
            <person name="Grigoriev I.V."/>
            <person name="Hibbett D.S."/>
            <person name="Martin F."/>
            <person name="Nordberg H.P."/>
            <person name="Cantor M.N."/>
            <person name="Hua S.X."/>
        </authorList>
    </citation>
    <scope>NUCLEOTIDE SEQUENCE [LARGE SCALE GENOMIC DNA]</scope>
    <source>
        <strain evidence="7 8">F 1598</strain>
    </source>
</reference>
<dbReference type="SUPFAM" id="SSF82171">
    <property type="entry name" value="DPP6 N-terminal domain-like"/>
    <property type="match status" value="1"/>
</dbReference>
<dbReference type="Proteomes" id="UP000054166">
    <property type="component" value="Unassembled WGS sequence"/>
</dbReference>
<dbReference type="GO" id="GO:0006508">
    <property type="term" value="P:proteolysis"/>
    <property type="evidence" value="ECO:0007669"/>
    <property type="project" value="UniProtKB-KW"/>
</dbReference>
<dbReference type="InterPro" id="IPR029058">
    <property type="entry name" value="AB_hydrolase_fold"/>
</dbReference>
<evidence type="ECO:0000259" key="6">
    <source>
        <dbReference type="Pfam" id="PF00326"/>
    </source>
</evidence>
<dbReference type="FunCoup" id="A0A0C3CHA3">
    <property type="interactions" value="20"/>
</dbReference>
<dbReference type="Gene3D" id="2.120.10.30">
    <property type="entry name" value="TolB, C-terminal domain"/>
    <property type="match status" value="1"/>
</dbReference>
<evidence type="ECO:0000313" key="7">
    <source>
        <dbReference type="EMBL" id="KIM89132.1"/>
    </source>
</evidence>
<dbReference type="SUPFAM" id="SSF53474">
    <property type="entry name" value="alpha/beta-Hydrolases"/>
    <property type="match status" value="1"/>
</dbReference>
<keyword evidence="3" id="KW-0732">Signal</keyword>
<name>A0A0C3CHA3_PILCF</name>
<dbReference type="PANTHER" id="PTHR42776:SF13">
    <property type="entry name" value="DIPEPTIDYL-PEPTIDASE 5"/>
    <property type="match status" value="1"/>
</dbReference>
<feature type="domain" description="Peptidase S9 prolyl oligopeptidase catalytic" evidence="6">
    <location>
        <begin position="530"/>
        <end position="744"/>
    </location>
</feature>
<evidence type="ECO:0000256" key="2">
    <source>
        <dbReference type="ARBA" id="ARBA00022670"/>
    </source>
</evidence>
<dbReference type="EMBL" id="KN832975">
    <property type="protein sequence ID" value="KIM89132.1"/>
    <property type="molecule type" value="Genomic_DNA"/>
</dbReference>
<dbReference type="InterPro" id="IPR011042">
    <property type="entry name" value="6-blade_b-propeller_TolB-like"/>
</dbReference>
<evidence type="ECO:0000256" key="5">
    <source>
        <dbReference type="ARBA" id="ARBA00032829"/>
    </source>
</evidence>
<gene>
    <name evidence="7" type="ORF">PILCRDRAFT_813040</name>
</gene>
<comment type="similarity">
    <text evidence="1">Belongs to the peptidase S9C family.</text>
</comment>
<dbReference type="FunFam" id="3.40.50.1820:FF:000028">
    <property type="entry name" value="S9 family peptidase"/>
    <property type="match status" value="1"/>
</dbReference>
<protein>
    <recommendedName>
        <fullName evidence="5">Dipeptidyl-peptidase V</fullName>
    </recommendedName>
</protein>
<dbReference type="Pfam" id="PF00326">
    <property type="entry name" value="Peptidase_S9"/>
    <property type="match status" value="1"/>
</dbReference>
<accession>A0A0C3CHA3</accession>
<proteinExistence type="inferred from homology"/>
<dbReference type="STRING" id="765440.A0A0C3CHA3"/>
<dbReference type="GO" id="GO:0004252">
    <property type="term" value="F:serine-type endopeptidase activity"/>
    <property type="evidence" value="ECO:0007669"/>
    <property type="project" value="TreeGrafter"/>
</dbReference>
<evidence type="ECO:0000313" key="8">
    <source>
        <dbReference type="Proteomes" id="UP000054166"/>
    </source>
</evidence>
<dbReference type="AlphaFoldDB" id="A0A0C3CHA3"/>
<evidence type="ECO:0000256" key="1">
    <source>
        <dbReference type="ARBA" id="ARBA00010040"/>
    </source>
</evidence>
<reference evidence="8" key="2">
    <citation type="submission" date="2015-01" db="EMBL/GenBank/DDBJ databases">
        <title>Evolutionary Origins and Diversification of the Mycorrhizal Mutualists.</title>
        <authorList>
            <consortium name="DOE Joint Genome Institute"/>
            <consortium name="Mycorrhizal Genomics Consortium"/>
            <person name="Kohler A."/>
            <person name="Kuo A."/>
            <person name="Nagy L.G."/>
            <person name="Floudas D."/>
            <person name="Copeland A."/>
            <person name="Barry K.W."/>
            <person name="Cichocki N."/>
            <person name="Veneault-Fourrey C."/>
            <person name="LaButti K."/>
            <person name="Lindquist E.A."/>
            <person name="Lipzen A."/>
            <person name="Lundell T."/>
            <person name="Morin E."/>
            <person name="Murat C."/>
            <person name="Riley R."/>
            <person name="Ohm R."/>
            <person name="Sun H."/>
            <person name="Tunlid A."/>
            <person name="Henrissat B."/>
            <person name="Grigoriev I.V."/>
            <person name="Hibbett D.S."/>
            <person name="Martin F."/>
        </authorList>
    </citation>
    <scope>NUCLEOTIDE SEQUENCE [LARGE SCALE GENOMIC DNA]</scope>
    <source>
        <strain evidence="8">F 1598</strain>
    </source>
</reference>
<keyword evidence="8" id="KW-1185">Reference proteome</keyword>
<sequence>MRFPLSLLGLSTQLPLLQNSLPDMPNKSVSEFSFKEGAEVFSPKDLIQLARPGAGVANENADLVFVPVSEYSFEEKKNNKSIFIAAIESNVQSLKIPFHKGGEAFWLDSRTVAHVVESEESKVLELYALSVKLDGSTLAASGPVLIGTFLTTSATNFRYVSGAGRLIFSDNVYADGSLKTVKKQDEDWAGRGNSAFVYDSTYTRHWDTWVGPKKPTLFSVQLHKNSDNKWILGDEFVNVLKDTEHHTPVEPFGGLDNFDVSDTQIVYTAKDPKLPEAWHTRQNIYLVSIRGGETPKELTSGKQGATASPVFNPGGDKVAWLEMEQDGNEADRNKIMIYDLSTKMRFTVTLKWDRSPSSLAFSKGGDHLYLTADDHARVKIFVVSVPPTLRQATAERDQPVHYATPLELTSSHASSAIQPLSSGRLLFTQSSLTSPNQVFILRGLDHLERDLKNQELVVYHGQAEQITHFTEDALKGKDLVEGEDFWFKSAENDVHGWILKPKGWKAGEKKKWPVLLLIHGGPEGAWEDSWSTRWNPNIFAQQGYFIVAINPTGSTGFGQSFTDAIAGDWGGKPFDDLRNGWQYVLKKHPEINAERAVAAGASWGGYAINWIQGHPEYGFNFKALFCHDGVFDASYNGYSTDELFFFNHEWGGRPWEPKSKALSQKYSPSNFVHKWSTPQLIIHGSKDYRLPDTEGIGAFHALQQLGIPSRLVIFPDENHWVLDHGNSLKWHYEVLRWFDQYVGQKD</sequence>
<organism evidence="7 8">
    <name type="scientific">Piloderma croceum (strain F 1598)</name>
    <dbReference type="NCBI Taxonomy" id="765440"/>
    <lineage>
        <taxon>Eukaryota</taxon>
        <taxon>Fungi</taxon>
        <taxon>Dikarya</taxon>
        <taxon>Basidiomycota</taxon>
        <taxon>Agaricomycotina</taxon>
        <taxon>Agaricomycetes</taxon>
        <taxon>Agaricomycetidae</taxon>
        <taxon>Atheliales</taxon>
        <taxon>Atheliaceae</taxon>
        <taxon>Piloderma</taxon>
    </lineage>
</organism>
<evidence type="ECO:0000256" key="4">
    <source>
        <dbReference type="ARBA" id="ARBA00022801"/>
    </source>
</evidence>
<dbReference type="InParanoid" id="A0A0C3CHA3"/>
<dbReference type="Gene3D" id="3.40.50.1820">
    <property type="entry name" value="alpha/beta hydrolase"/>
    <property type="match status" value="1"/>
</dbReference>
<keyword evidence="2" id="KW-0645">Protease</keyword>